<evidence type="ECO:0000313" key="11">
    <source>
        <dbReference type="Proteomes" id="UP000014216"/>
    </source>
</evidence>
<dbReference type="PATRIC" id="fig|1286635.3.peg.4490"/>
<keyword evidence="3" id="KW-0963">Cytoplasm</keyword>
<evidence type="ECO:0000313" key="10">
    <source>
        <dbReference type="EMBL" id="EMS77565.1"/>
    </source>
</evidence>
<dbReference type="GO" id="GO:0046872">
    <property type="term" value="F:metal ion binding"/>
    <property type="evidence" value="ECO:0007669"/>
    <property type="project" value="UniProtKB-KW"/>
</dbReference>
<evidence type="ECO:0000256" key="6">
    <source>
        <dbReference type="ARBA" id="ARBA00022741"/>
    </source>
</evidence>
<sequence>MNRIQAVRELPRGGLLIFTRQEPVQFGIPPETIKDTMATGVPKIFVVPGAMFSLEKGISLAELEFPVYYHFFFLKQKVQVVCTRTQKQRIQVILSEALFGPRNLTSLGAEFPKGVSTPGFPDLKAEMDHFRTLPVNERRKKFTLSDVIQFHVFDRNGTVRIQDLTIQLDDRGTCTIREKETLVAAIPVTRPLIPDNPVDFSVQQVFSPPLFGITTLGSGHGFDPDAMTSGMIIWINQRGIMVDPPVNSAVDLIRLGVNPKILDAIILTHCHADHDSGTLQKIMLEGKITLYTTPTVFNSFIRKSAALIHIDRSRLQKAFSFVPIHTGEPINIHGAMFEFNYSFHSIPTIFFQVSHAGKTFIYSSDTRNDPDHICIMHEKGIMSKSRRDFLLRFPWDRDVIFHEAGVPPIHTPMKVLTALPASVREKIYLVHVARDQVPETSGLKIAPTGLSSTVTLCPSAGPFQAAMDILGAFLDLDLFRSLPPEKTLEFLSIADPQTLSSGEVLFRKGDPGDRFFLIISGQVDIMEDGTPLTTLSRSDFFGEKCLFSDQPRTADAVAASRVNLVGVDRQDMQTFIRQTGLEKTLRHLSIFQGKAMRNILDGHPVFHDLTPSQKRQLFQMVEPVTLPKHGNTVLIREKEKPDACYYIHGGLVKVMRTGREVSELAHGRLFGIQPVLNHAAESDYTFSARPDAVLFRFASPAIKAFAENNPGVFLKLCSEAF</sequence>
<dbReference type="GO" id="GO:0004862">
    <property type="term" value="F:cAMP-dependent protein kinase inhibitor activity"/>
    <property type="evidence" value="ECO:0007669"/>
    <property type="project" value="TreeGrafter"/>
</dbReference>
<keyword evidence="4" id="KW-0479">Metal-binding</keyword>
<keyword evidence="11" id="KW-1185">Reference proteome</keyword>
<keyword evidence="5" id="KW-0677">Repeat</keyword>
<proteinExistence type="predicted"/>
<dbReference type="GO" id="GO:0030552">
    <property type="term" value="F:cAMP binding"/>
    <property type="evidence" value="ECO:0007669"/>
    <property type="project" value="TreeGrafter"/>
</dbReference>
<evidence type="ECO:0000259" key="9">
    <source>
        <dbReference type="PROSITE" id="PS50042"/>
    </source>
</evidence>
<dbReference type="PANTHER" id="PTHR11635:SF152">
    <property type="entry name" value="CAMP-DEPENDENT PROTEIN KINASE TYPE I REGULATORY SUBUNIT-RELATED"/>
    <property type="match status" value="1"/>
</dbReference>
<comment type="subcellular location">
    <subcellularLocation>
        <location evidence="2">Cytoplasm</location>
    </subcellularLocation>
</comment>
<dbReference type="InterPro" id="IPR014710">
    <property type="entry name" value="RmlC-like_jellyroll"/>
</dbReference>
<evidence type="ECO:0000256" key="1">
    <source>
        <dbReference type="ARBA" id="ARBA00001946"/>
    </source>
</evidence>
<reference evidence="10 11" key="1">
    <citation type="journal article" date="2013" name="Genome Announc.">
        <title>Draft Genome Sequence of Desulfotignum phosphitoxidans DSM 13687 Strain FiPS-3.</title>
        <authorList>
            <person name="Poehlein A."/>
            <person name="Daniel R."/>
            <person name="Simeonova D.D."/>
        </authorList>
    </citation>
    <scope>NUCLEOTIDE SEQUENCE [LARGE SCALE GENOMIC DNA]</scope>
    <source>
        <strain evidence="10 11">DSM 13687</strain>
    </source>
</reference>
<dbReference type="PANTHER" id="PTHR11635">
    <property type="entry name" value="CAMP-DEPENDENT PROTEIN KINASE REGULATORY CHAIN"/>
    <property type="match status" value="1"/>
</dbReference>
<evidence type="ECO:0000256" key="8">
    <source>
        <dbReference type="ARBA" id="ARBA00022842"/>
    </source>
</evidence>
<name>S0FS78_9BACT</name>
<dbReference type="GO" id="GO:0034236">
    <property type="term" value="F:protein kinase A catalytic subunit binding"/>
    <property type="evidence" value="ECO:0007669"/>
    <property type="project" value="TreeGrafter"/>
</dbReference>
<dbReference type="Gene3D" id="2.60.120.10">
    <property type="entry name" value="Jelly Rolls"/>
    <property type="match status" value="2"/>
</dbReference>
<dbReference type="FunFam" id="3.60.15.10:FF:000029">
    <property type="entry name" value="Cyclic nucleotide-binding domain protein"/>
    <property type="match status" value="1"/>
</dbReference>
<evidence type="ECO:0000256" key="3">
    <source>
        <dbReference type="ARBA" id="ARBA00022490"/>
    </source>
</evidence>
<dbReference type="GO" id="GO:0016787">
    <property type="term" value="F:hydrolase activity"/>
    <property type="evidence" value="ECO:0007669"/>
    <property type="project" value="UniProtKB-KW"/>
</dbReference>
<comment type="cofactor">
    <cofactor evidence="1">
        <name>Mg(2+)</name>
        <dbReference type="ChEBI" id="CHEBI:18420"/>
    </cofactor>
</comment>
<dbReference type="CDD" id="cd00038">
    <property type="entry name" value="CAP_ED"/>
    <property type="match status" value="2"/>
</dbReference>
<dbReference type="CDD" id="cd07738">
    <property type="entry name" value="DdPDE5-like_MBL-fold"/>
    <property type="match status" value="1"/>
</dbReference>
<evidence type="ECO:0000256" key="7">
    <source>
        <dbReference type="ARBA" id="ARBA00022801"/>
    </source>
</evidence>
<dbReference type="SUPFAM" id="SSF51206">
    <property type="entry name" value="cAMP-binding domain-like"/>
    <property type="match status" value="2"/>
</dbReference>
<dbReference type="Proteomes" id="UP000014216">
    <property type="component" value="Unassembled WGS sequence"/>
</dbReference>
<comment type="caution">
    <text evidence="10">The sequence shown here is derived from an EMBL/GenBank/DDBJ whole genome shotgun (WGS) entry which is preliminary data.</text>
</comment>
<dbReference type="InterPro" id="IPR018490">
    <property type="entry name" value="cNMP-bd_dom_sf"/>
</dbReference>
<protein>
    <submittedName>
        <fullName evidence="10">CAP family transcription factor</fullName>
    </submittedName>
</protein>
<evidence type="ECO:0000256" key="5">
    <source>
        <dbReference type="ARBA" id="ARBA00022737"/>
    </source>
</evidence>
<dbReference type="EMBL" id="APJX01000014">
    <property type="protein sequence ID" value="EMS77565.1"/>
    <property type="molecule type" value="Genomic_DNA"/>
</dbReference>
<dbReference type="InterPro" id="IPR000595">
    <property type="entry name" value="cNMP-bd_dom"/>
</dbReference>
<dbReference type="SMART" id="SM00100">
    <property type="entry name" value="cNMP"/>
    <property type="match status" value="2"/>
</dbReference>
<dbReference type="SUPFAM" id="SSF56281">
    <property type="entry name" value="Metallo-hydrolase/oxidoreductase"/>
    <property type="match status" value="1"/>
</dbReference>
<dbReference type="GO" id="GO:0005952">
    <property type="term" value="C:cAMP-dependent protein kinase complex"/>
    <property type="evidence" value="ECO:0007669"/>
    <property type="project" value="InterPro"/>
</dbReference>
<feature type="domain" description="Cyclic nucleotide-binding" evidence="9">
    <location>
        <begin position="478"/>
        <end position="576"/>
    </location>
</feature>
<dbReference type="InterPro" id="IPR050503">
    <property type="entry name" value="cAMP-dep_PK_reg_su-like"/>
</dbReference>
<dbReference type="InterPro" id="IPR036866">
    <property type="entry name" value="RibonucZ/Hydroxyglut_hydro"/>
</dbReference>
<dbReference type="PRINTS" id="PR00103">
    <property type="entry name" value="CAMPKINASE"/>
</dbReference>
<dbReference type="Pfam" id="PF00027">
    <property type="entry name" value="cNMP_binding"/>
    <property type="match status" value="2"/>
</dbReference>
<dbReference type="RefSeq" id="WP_006968462.1">
    <property type="nucleotide sequence ID" value="NZ_APJX01000014.1"/>
</dbReference>
<keyword evidence="7" id="KW-0378">Hydrolase</keyword>
<dbReference type="OrthoDB" id="9771288at2"/>
<dbReference type="Pfam" id="PF23023">
    <property type="entry name" value="Anti-Pycsar_Apyc1"/>
    <property type="match status" value="1"/>
</dbReference>
<dbReference type="AlphaFoldDB" id="S0FS78"/>
<feature type="domain" description="Cyclic nucleotide-binding" evidence="9">
    <location>
        <begin position="605"/>
        <end position="697"/>
    </location>
</feature>
<keyword evidence="6" id="KW-0547">Nucleotide-binding</keyword>
<accession>S0FS78</accession>
<dbReference type="GO" id="GO:0005829">
    <property type="term" value="C:cytosol"/>
    <property type="evidence" value="ECO:0007669"/>
    <property type="project" value="TreeGrafter"/>
</dbReference>
<organism evidence="10 11">
    <name type="scientific">Desulfotignum phosphitoxidans DSM 13687</name>
    <dbReference type="NCBI Taxonomy" id="1286635"/>
    <lineage>
        <taxon>Bacteria</taxon>
        <taxon>Pseudomonadati</taxon>
        <taxon>Thermodesulfobacteriota</taxon>
        <taxon>Desulfobacteria</taxon>
        <taxon>Desulfobacterales</taxon>
        <taxon>Desulfobacteraceae</taxon>
        <taxon>Desulfotignum</taxon>
    </lineage>
</organism>
<evidence type="ECO:0000256" key="4">
    <source>
        <dbReference type="ARBA" id="ARBA00022723"/>
    </source>
</evidence>
<evidence type="ECO:0000256" key="2">
    <source>
        <dbReference type="ARBA" id="ARBA00004496"/>
    </source>
</evidence>
<gene>
    <name evidence="10" type="ORF">Dpo_14c00490</name>
</gene>
<keyword evidence="8" id="KW-0460">Magnesium</keyword>
<dbReference type="Gene3D" id="3.60.15.10">
    <property type="entry name" value="Ribonuclease Z/Hydroxyacylglutathione hydrolase-like"/>
    <property type="match status" value="1"/>
</dbReference>
<dbReference type="PROSITE" id="PS50042">
    <property type="entry name" value="CNMP_BINDING_3"/>
    <property type="match status" value="2"/>
</dbReference>